<protein>
    <submittedName>
        <fullName evidence="1">Uncharacterized protein</fullName>
    </submittedName>
</protein>
<accession>A0A8C6HJ62</accession>
<reference evidence="1" key="1">
    <citation type="submission" date="2025-08" db="UniProtKB">
        <authorList>
            <consortium name="Ensembl"/>
        </authorList>
    </citation>
    <scope>IDENTIFICATION</scope>
</reference>
<name>A0A8C6HJ62_MUSSI</name>
<dbReference type="Gene3D" id="3.40.30.10">
    <property type="entry name" value="Glutaredoxin"/>
    <property type="match status" value="1"/>
</dbReference>
<dbReference type="AlphaFoldDB" id="A0A8C6HJ62"/>
<sequence length="84" mass="10177">HRDTRRRQLYWIHGGAGEQIRYLKDVLEYTDSSYEEKRYTMGDGNATFLVRHLLPYHLGRVTRVILLVRSESLENHYQRRMLQI</sequence>
<organism evidence="1 2">
    <name type="scientific">Mus spicilegus</name>
    <name type="common">Mound-building mouse</name>
    <dbReference type="NCBI Taxonomy" id="10103"/>
    <lineage>
        <taxon>Eukaryota</taxon>
        <taxon>Metazoa</taxon>
        <taxon>Chordata</taxon>
        <taxon>Craniata</taxon>
        <taxon>Vertebrata</taxon>
        <taxon>Euteleostomi</taxon>
        <taxon>Mammalia</taxon>
        <taxon>Eutheria</taxon>
        <taxon>Euarchontoglires</taxon>
        <taxon>Glires</taxon>
        <taxon>Rodentia</taxon>
        <taxon>Myomorpha</taxon>
        <taxon>Muroidea</taxon>
        <taxon>Muridae</taxon>
        <taxon>Murinae</taxon>
        <taxon>Mus</taxon>
        <taxon>Mus</taxon>
    </lineage>
</organism>
<evidence type="ECO:0000313" key="1">
    <source>
        <dbReference type="Ensembl" id="ENSMSIP00000022214.1"/>
    </source>
</evidence>
<reference evidence="1" key="2">
    <citation type="submission" date="2025-09" db="UniProtKB">
        <authorList>
            <consortium name="Ensembl"/>
        </authorList>
    </citation>
    <scope>IDENTIFICATION</scope>
</reference>
<dbReference type="Ensembl" id="ENSMSIT00000028000.1">
    <property type="protein sequence ID" value="ENSMSIP00000022214.1"/>
    <property type="gene ID" value="ENSMSIG00000018854.1"/>
</dbReference>
<dbReference type="Proteomes" id="UP000694415">
    <property type="component" value="Unplaced"/>
</dbReference>
<keyword evidence="2" id="KW-1185">Reference proteome</keyword>
<evidence type="ECO:0000313" key="2">
    <source>
        <dbReference type="Proteomes" id="UP000694415"/>
    </source>
</evidence>
<proteinExistence type="predicted"/>